<dbReference type="GO" id="GO:0004674">
    <property type="term" value="F:protein serine/threonine kinase activity"/>
    <property type="evidence" value="ECO:0007669"/>
    <property type="project" value="TreeGrafter"/>
</dbReference>
<keyword evidence="2" id="KW-1185">Reference proteome</keyword>
<dbReference type="InterPro" id="IPR000719">
    <property type="entry name" value="Prot_kinase_dom"/>
</dbReference>
<accession>A0A7E5X5J1</accession>
<dbReference type="GO" id="GO:0005737">
    <property type="term" value="C:cytoplasm"/>
    <property type="evidence" value="ECO:0007669"/>
    <property type="project" value="TreeGrafter"/>
</dbReference>
<dbReference type="KEGG" id="tnl:113508814"/>
<name>A0A7E5X5J1_TRINI</name>
<evidence type="ECO:0000259" key="1">
    <source>
        <dbReference type="PROSITE" id="PS50011"/>
    </source>
</evidence>
<dbReference type="PROSITE" id="PS00108">
    <property type="entry name" value="PROTEIN_KINASE_ST"/>
    <property type="match status" value="1"/>
</dbReference>
<evidence type="ECO:0000313" key="3">
    <source>
        <dbReference type="RefSeq" id="XP_026747742.1"/>
    </source>
</evidence>
<dbReference type="PROSITE" id="PS50011">
    <property type="entry name" value="PROTEIN_KINASE_DOM"/>
    <property type="match status" value="1"/>
</dbReference>
<dbReference type="Proteomes" id="UP000322000">
    <property type="component" value="Chromosome 3"/>
</dbReference>
<dbReference type="Gene3D" id="3.30.200.20">
    <property type="entry name" value="Phosphorylase Kinase, domain 1"/>
    <property type="match status" value="1"/>
</dbReference>
<dbReference type="RefSeq" id="XP_026747742.1">
    <property type="nucleotide sequence ID" value="XM_026891941.1"/>
</dbReference>
<dbReference type="InParanoid" id="A0A7E5X5J1"/>
<dbReference type="SMART" id="SM00220">
    <property type="entry name" value="S_TKc"/>
    <property type="match status" value="1"/>
</dbReference>
<dbReference type="Gene3D" id="1.10.510.10">
    <property type="entry name" value="Transferase(Phosphotransferase) domain 1"/>
    <property type="match status" value="1"/>
</dbReference>
<keyword evidence="3" id="KW-0418">Kinase</keyword>
<evidence type="ECO:0000313" key="2">
    <source>
        <dbReference type="Proteomes" id="UP000322000"/>
    </source>
</evidence>
<reference evidence="3" key="1">
    <citation type="submission" date="2025-08" db="UniProtKB">
        <authorList>
            <consortium name="RefSeq"/>
        </authorList>
    </citation>
    <scope>IDENTIFICATION</scope>
</reference>
<dbReference type="InterPro" id="IPR008271">
    <property type="entry name" value="Ser/Thr_kinase_AS"/>
</dbReference>
<dbReference type="PANTHER" id="PTHR24361">
    <property type="entry name" value="MITOGEN-ACTIVATED KINASE KINASE KINASE"/>
    <property type="match status" value="1"/>
</dbReference>
<feature type="domain" description="Protein kinase" evidence="1">
    <location>
        <begin position="24"/>
        <end position="288"/>
    </location>
</feature>
<dbReference type="SUPFAM" id="SSF56112">
    <property type="entry name" value="Protein kinase-like (PK-like)"/>
    <property type="match status" value="1"/>
</dbReference>
<dbReference type="GO" id="GO:0005524">
    <property type="term" value="F:ATP binding"/>
    <property type="evidence" value="ECO:0007669"/>
    <property type="project" value="InterPro"/>
</dbReference>
<dbReference type="InterPro" id="IPR011009">
    <property type="entry name" value="Kinase-like_dom_sf"/>
</dbReference>
<protein>
    <submittedName>
        <fullName evidence="3">Lymphokine-activated killer T-cell-originated protein kinase</fullName>
    </submittedName>
</protein>
<organism evidence="2 3">
    <name type="scientific">Trichoplusia ni</name>
    <name type="common">Cabbage looper</name>
    <dbReference type="NCBI Taxonomy" id="7111"/>
    <lineage>
        <taxon>Eukaryota</taxon>
        <taxon>Metazoa</taxon>
        <taxon>Ecdysozoa</taxon>
        <taxon>Arthropoda</taxon>
        <taxon>Hexapoda</taxon>
        <taxon>Insecta</taxon>
        <taxon>Pterygota</taxon>
        <taxon>Neoptera</taxon>
        <taxon>Endopterygota</taxon>
        <taxon>Lepidoptera</taxon>
        <taxon>Glossata</taxon>
        <taxon>Ditrysia</taxon>
        <taxon>Noctuoidea</taxon>
        <taxon>Noctuidae</taxon>
        <taxon>Plusiinae</taxon>
        <taxon>Trichoplusia</taxon>
    </lineage>
</organism>
<dbReference type="FunCoup" id="A0A7E5X5J1">
    <property type="interactions" value="112"/>
</dbReference>
<dbReference type="GeneID" id="113508814"/>
<sequence>MTEFRTPIKNKALDVNEKITIPPSPFLNRLGYGTGVNVMQLVRSPRAGQIRSPWALKMLNKRVKPNKVYTERIKTEADLLQRMSHPNIVGFRAFSKGKILYLGMEACDLSLGDMIEKRIEDNGEPFLPKQILKVASDIGNALDYLHTKMQILHGDMKSYNILVNGDFVICKLCDFGVTLPLDENGVVDRRKAGKAVYFGTEAWSAPEVIHGGEISSKTDVWPLGLTLWEMMALMPPHTQTEDDDSMDDSVQCLDDTTDSVEDYFSDRYGTRPAVPVNISEKQYAHPLALFYCCTETMPAMRPSAQHLAVAARDMLDQCDRIKLNSLES</sequence>
<dbReference type="OrthoDB" id="4062651at2759"/>
<dbReference type="AlphaFoldDB" id="A0A7E5X5J1"/>
<dbReference type="InterPro" id="IPR053235">
    <property type="entry name" value="Ser_Thr_kinase"/>
</dbReference>
<dbReference type="Pfam" id="PF00069">
    <property type="entry name" value="Pkinase"/>
    <property type="match status" value="1"/>
</dbReference>
<gene>
    <name evidence="3" type="primary">LOC113508814</name>
</gene>
<keyword evidence="3" id="KW-0808">Transferase</keyword>
<proteinExistence type="predicted"/>